<evidence type="ECO:0000313" key="2">
    <source>
        <dbReference type="EMBL" id="MBO0331727.1"/>
    </source>
</evidence>
<accession>A0ABS3F037</accession>
<feature type="signal peptide" evidence="1">
    <location>
        <begin position="1"/>
        <end position="24"/>
    </location>
</feature>
<name>A0ABS3F037_9FLAO</name>
<keyword evidence="3" id="KW-1185">Reference proteome</keyword>
<sequence>MKLPRLTIVALSSLFILLSCSSDSEEPTPEPDTVAPNVDFSIPVNSGASSTETPVVSNQIVVDIDAEDAGGVAKVEAFINNEKVGEDTAAPYQIVIDVSGYSSKNSLTGKYTDYILKITVTDTSGNKTSKEQVIHIDNELPAITDVSLAEGQIIGGETNSVTFMVTDNEGLNSVKTYLNGTLLEEHTSDTYEINLNTLELSDGENILRIEAIDLAENIANYAVPFISDNTGPTISLESIAANQIIDEPILFSPTISDEYSTISSVQFLMADISQLALEGETTYEWELDPYLFNTGAISLFIKSSDALGNETVEEFPIEILRRLITINIPTGFYNPDSARLFVFASGMDGQLLDVERIYSDTEMIRLHTNMETTGDFEYMLTFGEYISGSIGNASEFTTVQNISPAVLPVINLNTYQRFLNSSNSYVIPTENFDFTDELNLVLQGFDYYGGFNQAESGPTGDVSIVKKQNINNALQSNSLYLALYNNTLNNYSYALLDSNIAPDLVITADMFTTQGVETRFYEPLMNGQAFESSTIDIRGYLNQEDFNNNVHHQIHNHGYGYIPPNGIPYFISDAFTDYKYTVRINDYFTERTGQPESSFTPVDWTIDYTFLNNQIDINKSGVGHTVGKIFIDSETPEVINGMNVSYRWNLVYDSEKMNQVILPQIPEEIQSWGFYTVYQNDGFKVQQVELKGFQGLVDYNGYLDGVIKDNKYSYTVSPSMESKFNSTVQGYYNRAPNFLLD</sequence>
<protein>
    <recommendedName>
        <fullName evidence="4">Cadherin domain-containing protein</fullName>
    </recommendedName>
</protein>
<dbReference type="Gene3D" id="2.60.40.10">
    <property type="entry name" value="Immunoglobulins"/>
    <property type="match status" value="2"/>
</dbReference>
<reference evidence="2 3" key="1">
    <citation type="submission" date="2021-03" db="EMBL/GenBank/DDBJ databases">
        <title>Muricauda sp. CAU 1631 isolated from Incheon.</title>
        <authorList>
            <person name="Kim W."/>
        </authorList>
    </citation>
    <scope>NUCLEOTIDE SEQUENCE [LARGE SCALE GENOMIC DNA]</scope>
    <source>
        <strain evidence="2 3">CAU 1631</strain>
    </source>
</reference>
<gene>
    <name evidence="2" type="ORF">J0X13_14300</name>
</gene>
<feature type="chain" id="PRO_5047368271" description="Cadherin domain-containing protein" evidence="1">
    <location>
        <begin position="25"/>
        <end position="741"/>
    </location>
</feature>
<dbReference type="InterPro" id="IPR013783">
    <property type="entry name" value="Ig-like_fold"/>
</dbReference>
<evidence type="ECO:0000256" key="1">
    <source>
        <dbReference type="SAM" id="SignalP"/>
    </source>
</evidence>
<dbReference type="Pfam" id="PF17957">
    <property type="entry name" value="Big_7"/>
    <property type="match status" value="2"/>
</dbReference>
<dbReference type="EMBL" id="JAFLND010000004">
    <property type="protein sequence ID" value="MBO0331727.1"/>
    <property type="molecule type" value="Genomic_DNA"/>
</dbReference>
<dbReference type="PROSITE" id="PS51257">
    <property type="entry name" value="PROKAR_LIPOPROTEIN"/>
    <property type="match status" value="1"/>
</dbReference>
<dbReference type="Proteomes" id="UP000664163">
    <property type="component" value="Unassembled WGS sequence"/>
</dbReference>
<evidence type="ECO:0008006" key="4">
    <source>
        <dbReference type="Google" id="ProtNLM"/>
    </source>
</evidence>
<dbReference type="RefSeq" id="WP_207072071.1">
    <property type="nucleotide sequence ID" value="NZ_JAFLND010000004.1"/>
</dbReference>
<keyword evidence="1" id="KW-0732">Signal</keyword>
<evidence type="ECO:0000313" key="3">
    <source>
        <dbReference type="Proteomes" id="UP000664163"/>
    </source>
</evidence>
<comment type="caution">
    <text evidence="2">The sequence shown here is derived from an EMBL/GenBank/DDBJ whole genome shotgun (WGS) entry which is preliminary data.</text>
</comment>
<proteinExistence type="predicted"/>
<organism evidence="2 3">
    <name type="scientific">[Muricauda] lutisoli</name>
    <dbReference type="NCBI Taxonomy" id="2816035"/>
    <lineage>
        <taxon>Bacteria</taxon>
        <taxon>Pseudomonadati</taxon>
        <taxon>Bacteroidota</taxon>
        <taxon>Flavobacteriia</taxon>
        <taxon>Flavobacteriales</taxon>
        <taxon>Flavobacteriaceae</taxon>
        <taxon>Allomuricauda</taxon>
    </lineage>
</organism>